<gene>
    <name evidence="1" type="ORF">CS347_22305</name>
</gene>
<evidence type="ECO:0000313" key="2">
    <source>
        <dbReference type="Proteomes" id="UP000282741"/>
    </source>
</evidence>
<reference evidence="2" key="1">
    <citation type="submission" date="2017-10" db="EMBL/GenBank/DDBJ databases">
        <title>Whole genome sequencing of various Bordetella species.</title>
        <authorList>
            <person name="Weigand M.R."/>
            <person name="Loparev V."/>
            <person name="Peng Y."/>
            <person name="Bowden K.E."/>
            <person name="Tondella M.L."/>
            <person name="Williams M.M."/>
        </authorList>
    </citation>
    <scope>NUCLEOTIDE SEQUENCE [LARGE SCALE GENOMIC DNA]</scope>
    <source>
        <strain evidence="2">H720</strain>
    </source>
</reference>
<protein>
    <submittedName>
        <fullName evidence="1">Uncharacterized protein</fullName>
    </submittedName>
</protein>
<sequence>MQINQTAVARGAERDDAGFMETIRLAGVERRLDAMAWIEAAGARLADRDPALQADDMVPRAGIEAVAPAARQGQKG</sequence>
<proteinExistence type="predicted"/>
<dbReference type="Proteomes" id="UP000282741">
    <property type="component" value="Chromosome"/>
</dbReference>
<dbReference type="EMBL" id="CP024172">
    <property type="protein sequence ID" value="AZW19288.1"/>
    <property type="molecule type" value="Genomic_DNA"/>
</dbReference>
<name>A0AAN1VI28_9BORD</name>
<evidence type="ECO:0000313" key="1">
    <source>
        <dbReference type="EMBL" id="AZW19288.1"/>
    </source>
</evidence>
<accession>A0AAN1VI28</accession>
<dbReference type="AlphaFoldDB" id="A0AAN1VI28"/>
<organism evidence="1 2">
    <name type="scientific">Bordetella hinzii</name>
    <dbReference type="NCBI Taxonomy" id="103855"/>
    <lineage>
        <taxon>Bacteria</taxon>
        <taxon>Pseudomonadati</taxon>
        <taxon>Pseudomonadota</taxon>
        <taxon>Betaproteobacteria</taxon>
        <taxon>Burkholderiales</taxon>
        <taxon>Alcaligenaceae</taxon>
        <taxon>Bordetella</taxon>
    </lineage>
</organism>